<evidence type="ECO:0000313" key="2">
    <source>
        <dbReference type="EMBL" id="MDE5411857.1"/>
    </source>
</evidence>
<dbReference type="SUPFAM" id="SSF52833">
    <property type="entry name" value="Thioredoxin-like"/>
    <property type="match status" value="1"/>
</dbReference>
<evidence type="ECO:0000259" key="1">
    <source>
        <dbReference type="PROSITE" id="PS51352"/>
    </source>
</evidence>
<dbReference type="Gene3D" id="3.40.30.10">
    <property type="entry name" value="Glutaredoxin"/>
    <property type="match status" value="1"/>
</dbReference>
<dbReference type="RefSeq" id="WP_275116493.1">
    <property type="nucleotide sequence ID" value="NZ_JAOTPO010000001.1"/>
</dbReference>
<dbReference type="InterPro" id="IPR036249">
    <property type="entry name" value="Thioredoxin-like_sf"/>
</dbReference>
<organism evidence="2 3">
    <name type="scientific">Alkalihalobacterium chitinilyticum</name>
    <dbReference type="NCBI Taxonomy" id="2980103"/>
    <lineage>
        <taxon>Bacteria</taxon>
        <taxon>Bacillati</taxon>
        <taxon>Bacillota</taxon>
        <taxon>Bacilli</taxon>
        <taxon>Bacillales</taxon>
        <taxon>Bacillaceae</taxon>
        <taxon>Alkalihalobacterium</taxon>
    </lineage>
</organism>
<dbReference type="CDD" id="cd02947">
    <property type="entry name" value="TRX_family"/>
    <property type="match status" value="1"/>
</dbReference>
<evidence type="ECO:0000313" key="3">
    <source>
        <dbReference type="Proteomes" id="UP001148125"/>
    </source>
</evidence>
<dbReference type="PANTHER" id="PTHR45663">
    <property type="entry name" value="GEO12009P1"/>
    <property type="match status" value="1"/>
</dbReference>
<accession>A0ABT5V944</accession>
<dbReference type="InterPro" id="IPR013766">
    <property type="entry name" value="Thioredoxin_domain"/>
</dbReference>
<dbReference type="PANTHER" id="PTHR45663:SF41">
    <property type="entry name" value="THIOREDOXIN-LIKE PROTEIN YUSE"/>
    <property type="match status" value="1"/>
</dbReference>
<dbReference type="Proteomes" id="UP001148125">
    <property type="component" value="Unassembled WGS sequence"/>
</dbReference>
<dbReference type="PROSITE" id="PS51352">
    <property type="entry name" value="THIOREDOXIN_2"/>
    <property type="match status" value="1"/>
</dbReference>
<gene>
    <name evidence="2" type="ORF">N7Z68_00490</name>
</gene>
<keyword evidence="3" id="KW-1185">Reference proteome</keyword>
<dbReference type="EMBL" id="JAOTPO010000001">
    <property type="protein sequence ID" value="MDE5411857.1"/>
    <property type="molecule type" value="Genomic_DNA"/>
</dbReference>
<name>A0ABT5V944_9BACI</name>
<sequence length="103" mass="11717">MKEISRQQLIQMLGSQVGVSLVYFYSPFCGTCKLATKMLEVITTEIYPTLQISKCNINAVPDVAQSLKIKSVPLLLIMKHGEIVEEIYAFRSIEYLDKILEPY</sequence>
<proteinExistence type="predicted"/>
<feature type="domain" description="Thioredoxin" evidence="1">
    <location>
        <begin position="1"/>
        <end position="103"/>
    </location>
</feature>
<comment type="caution">
    <text evidence="2">The sequence shown here is derived from an EMBL/GenBank/DDBJ whole genome shotgun (WGS) entry which is preliminary data.</text>
</comment>
<dbReference type="Pfam" id="PF00085">
    <property type="entry name" value="Thioredoxin"/>
    <property type="match status" value="1"/>
</dbReference>
<protein>
    <submittedName>
        <fullName evidence="2">Thioredoxin family protein</fullName>
    </submittedName>
</protein>
<reference evidence="2" key="1">
    <citation type="submission" date="2024-05" db="EMBL/GenBank/DDBJ databases">
        <title>Alkalihalobacillus sp. strain MEB203 novel alkaliphilic bacterium from Lonar Lake, India.</title>
        <authorList>
            <person name="Joshi A."/>
            <person name="Thite S."/>
            <person name="Mengade P."/>
        </authorList>
    </citation>
    <scope>NUCLEOTIDE SEQUENCE</scope>
    <source>
        <strain evidence="2">MEB 203</strain>
    </source>
</reference>